<name>A0A401S2F3_CHIPU</name>
<evidence type="ECO:0000256" key="3">
    <source>
        <dbReference type="ARBA" id="ARBA00022685"/>
    </source>
</evidence>
<keyword evidence="2" id="KW-0645">Protease</keyword>
<dbReference type="Gene3D" id="2.60.120.260">
    <property type="entry name" value="Galactose-binding domain-like"/>
    <property type="match status" value="1"/>
</dbReference>
<reference evidence="13 14" key="1">
    <citation type="journal article" date="2018" name="Nat. Ecol. Evol.">
        <title>Shark genomes provide insights into elasmobranch evolution and the origin of vertebrates.</title>
        <authorList>
            <person name="Hara Y"/>
            <person name="Yamaguchi K"/>
            <person name="Onimaru K"/>
            <person name="Kadota M"/>
            <person name="Koyanagi M"/>
            <person name="Keeley SD"/>
            <person name="Tatsumi K"/>
            <person name="Tanaka K"/>
            <person name="Motone F"/>
            <person name="Kageyama Y"/>
            <person name="Nozu R"/>
            <person name="Adachi N"/>
            <person name="Nishimura O"/>
            <person name="Nakagawa R"/>
            <person name="Tanegashima C"/>
            <person name="Kiyatake I"/>
            <person name="Matsumoto R"/>
            <person name="Murakumo K"/>
            <person name="Nishida K"/>
            <person name="Terakita A"/>
            <person name="Kuratani S"/>
            <person name="Sato K"/>
            <person name="Hyodo S Kuraku.S."/>
        </authorList>
    </citation>
    <scope>NUCLEOTIDE SEQUENCE [LARGE SCALE GENOMIC DNA]</scope>
</reference>
<dbReference type="InterPro" id="IPR002884">
    <property type="entry name" value="P_dom"/>
</dbReference>
<evidence type="ECO:0000256" key="9">
    <source>
        <dbReference type="ARBA" id="ARBA00023180"/>
    </source>
</evidence>
<sequence length="583" mass="64322">MSACAYEKINDVSPNDMIGTCIYDPHASFDFNDHFDDQHDPIPEDVDGSNGHGTKCAGEVAMEANNNFCGVGIAYNAKIGGIRILDGKVTDALEAASLTYNNNYIDIYSCCWGPKDNGRNFDGPRLLTTKALQEGAEKGRNGKGSIFIWASGNGGFSKDHCGADGYVNSIFTVAVGAVSSLGLNTFYSEACPAVMAVIPTGGTSDSPFETSMDDELALITTELDNECTKTFKGTSSAAPMAAGIIALVLQAQPNLTWRDVQHLIVRTCKISDPLSKDWKINGAGYHIHHKYGFGLLDAGRMLKAALEWKTLGSQRKCVVNSNRQMKKAIPVKGSLSLNLTTNACMNTRNAIDSLEHVQVTVTLSSICRGNLEISLTSPFGTKSMLLAVRSFDESQEGLKNWTFMSVHFWGENPNGAWILKITDHANSVETCERNKDETTSGYITKFQLTLWGTYKIELPKREKIMKLDSIQQGKNGHKLQDIRKLMKQTKIDKRLLEAFIHENTKRVQADDIHFTEPEFPTPVKNASVPSSNLGQVLLKFWYSMKSKMHYERSLLADTNEQDVDEAQTEYQRSNVLSSKSAEE</sequence>
<dbReference type="Gene3D" id="3.40.50.200">
    <property type="entry name" value="Peptidase S8/S53 domain"/>
    <property type="match status" value="1"/>
</dbReference>
<dbReference type="CDD" id="cd04059">
    <property type="entry name" value="Peptidases_S8_Protein_convertases_Kexins_Furin-like"/>
    <property type="match status" value="1"/>
</dbReference>
<evidence type="ECO:0000256" key="5">
    <source>
        <dbReference type="ARBA" id="ARBA00022801"/>
    </source>
</evidence>
<dbReference type="PROSITE" id="PS00137">
    <property type="entry name" value="SUBTILASE_HIS"/>
    <property type="match status" value="1"/>
</dbReference>
<keyword evidence="7" id="KW-0865">Zymogen</keyword>
<dbReference type="SUPFAM" id="SSF49785">
    <property type="entry name" value="Galactose-binding domain-like"/>
    <property type="match status" value="1"/>
</dbReference>
<evidence type="ECO:0000256" key="4">
    <source>
        <dbReference type="ARBA" id="ARBA00022729"/>
    </source>
</evidence>
<feature type="region of interest" description="Disordered" evidence="11">
    <location>
        <begin position="563"/>
        <end position="583"/>
    </location>
</feature>
<protein>
    <recommendedName>
        <fullName evidence="12">P/Homo B domain-containing protein</fullName>
    </recommendedName>
</protein>
<keyword evidence="14" id="KW-1185">Reference proteome</keyword>
<dbReference type="OMA" id="MSACAYE"/>
<keyword evidence="6" id="KW-0720">Serine protease</keyword>
<evidence type="ECO:0000256" key="1">
    <source>
        <dbReference type="ARBA" id="ARBA00005325"/>
    </source>
</evidence>
<dbReference type="InterPro" id="IPR015500">
    <property type="entry name" value="Peptidase_S8_subtilisin-rel"/>
</dbReference>
<organism evidence="13 14">
    <name type="scientific">Chiloscyllium punctatum</name>
    <name type="common">Brownbanded bambooshark</name>
    <name type="synonym">Hemiscyllium punctatum</name>
    <dbReference type="NCBI Taxonomy" id="137246"/>
    <lineage>
        <taxon>Eukaryota</taxon>
        <taxon>Metazoa</taxon>
        <taxon>Chordata</taxon>
        <taxon>Craniata</taxon>
        <taxon>Vertebrata</taxon>
        <taxon>Chondrichthyes</taxon>
        <taxon>Elasmobranchii</taxon>
        <taxon>Galeomorphii</taxon>
        <taxon>Galeoidea</taxon>
        <taxon>Orectolobiformes</taxon>
        <taxon>Hemiscylliidae</taxon>
        <taxon>Chiloscyllium</taxon>
    </lineage>
</organism>
<evidence type="ECO:0000256" key="10">
    <source>
        <dbReference type="PROSITE-ProRule" id="PRU01240"/>
    </source>
</evidence>
<feature type="domain" description="P/Homo B" evidence="12">
    <location>
        <begin position="311"/>
        <end position="456"/>
    </location>
</feature>
<dbReference type="InterPro" id="IPR022398">
    <property type="entry name" value="Peptidase_S8_His-AS"/>
</dbReference>
<keyword evidence="8" id="KW-1015">Disulfide bond</keyword>
<evidence type="ECO:0000256" key="6">
    <source>
        <dbReference type="ARBA" id="ARBA00022825"/>
    </source>
</evidence>
<comment type="similarity">
    <text evidence="1">Belongs to the peptidase S8 family. Furin subfamily.</text>
</comment>
<dbReference type="InterPro" id="IPR036852">
    <property type="entry name" value="Peptidase_S8/S53_dom_sf"/>
</dbReference>
<dbReference type="GO" id="GO:0016485">
    <property type="term" value="P:protein processing"/>
    <property type="evidence" value="ECO:0007669"/>
    <property type="project" value="TreeGrafter"/>
</dbReference>
<dbReference type="Proteomes" id="UP000287033">
    <property type="component" value="Unassembled WGS sequence"/>
</dbReference>
<dbReference type="GO" id="GO:0004252">
    <property type="term" value="F:serine-type endopeptidase activity"/>
    <property type="evidence" value="ECO:0007669"/>
    <property type="project" value="InterPro"/>
</dbReference>
<gene>
    <name evidence="13" type="ORF">chiPu_0002958</name>
</gene>
<dbReference type="PANTHER" id="PTHR42884:SF23">
    <property type="entry name" value="FURIN-LIKE PROTEASE 2"/>
    <property type="match status" value="1"/>
</dbReference>
<proteinExistence type="inferred from homology"/>
<accession>A0A401S2F3</accession>
<dbReference type="InterPro" id="IPR023828">
    <property type="entry name" value="Peptidase_S8_Ser-AS"/>
</dbReference>
<dbReference type="PANTHER" id="PTHR42884">
    <property type="entry name" value="PROPROTEIN CONVERTASE SUBTILISIN/KEXIN-RELATED"/>
    <property type="match status" value="1"/>
</dbReference>
<evidence type="ECO:0000256" key="7">
    <source>
        <dbReference type="ARBA" id="ARBA00023145"/>
    </source>
</evidence>
<comment type="caution">
    <text evidence="10">Lacks conserved residue(s) required for the propagation of feature annotation.</text>
</comment>
<dbReference type="InterPro" id="IPR034182">
    <property type="entry name" value="Kexin/furin"/>
</dbReference>
<dbReference type="SUPFAM" id="SSF52743">
    <property type="entry name" value="Subtilisin-like"/>
    <property type="match status" value="1"/>
</dbReference>
<dbReference type="OrthoDB" id="300641at2759"/>
<evidence type="ECO:0000256" key="8">
    <source>
        <dbReference type="ARBA" id="ARBA00023157"/>
    </source>
</evidence>
<evidence type="ECO:0000313" key="14">
    <source>
        <dbReference type="Proteomes" id="UP000287033"/>
    </source>
</evidence>
<dbReference type="PRINTS" id="PR00723">
    <property type="entry name" value="SUBTILISIN"/>
</dbReference>
<dbReference type="Pfam" id="PF00082">
    <property type="entry name" value="Peptidase_S8"/>
    <property type="match status" value="1"/>
</dbReference>
<dbReference type="FunFam" id="2.60.120.260:FF:000006">
    <property type="entry name" value="Proprotein convertase subtilisin/kexin type 5"/>
    <property type="match status" value="1"/>
</dbReference>
<dbReference type="STRING" id="137246.A0A401S2F3"/>
<dbReference type="PROSITE" id="PS51892">
    <property type="entry name" value="SUBTILASE"/>
    <property type="match status" value="1"/>
</dbReference>
<comment type="caution">
    <text evidence="13">The sequence shown here is derived from an EMBL/GenBank/DDBJ whole genome shotgun (WGS) entry which is preliminary data.</text>
</comment>
<dbReference type="FunFam" id="3.40.50.200:FF:000021">
    <property type="entry name" value="Proprotein convertase subtilisin/kexin type 5a"/>
    <property type="match status" value="1"/>
</dbReference>
<evidence type="ECO:0000313" key="13">
    <source>
        <dbReference type="EMBL" id="GCC24556.1"/>
    </source>
</evidence>
<dbReference type="PROSITE" id="PS00138">
    <property type="entry name" value="SUBTILASE_SER"/>
    <property type="match status" value="1"/>
</dbReference>
<evidence type="ECO:0000259" key="12">
    <source>
        <dbReference type="PROSITE" id="PS51829"/>
    </source>
</evidence>
<keyword evidence="9" id="KW-0325">Glycoprotein</keyword>
<keyword evidence="4" id="KW-0732">Signal</keyword>
<dbReference type="EMBL" id="BEZZ01000061">
    <property type="protein sequence ID" value="GCC24556.1"/>
    <property type="molecule type" value="Genomic_DNA"/>
</dbReference>
<dbReference type="Pfam" id="PF01483">
    <property type="entry name" value="P_proprotein"/>
    <property type="match status" value="1"/>
</dbReference>
<keyword evidence="5" id="KW-0378">Hydrolase</keyword>
<dbReference type="PROSITE" id="PS51829">
    <property type="entry name" value="P_HOMO_B"/>
    <property type="match status" value="1"/>
</dbReference>
<dbReference type="InterPro" id="IPR000209">
    <property type="entry name" value="Peptidase_S8/S53_dom"/>
</dbReference>
<evidence type="ECO:0000256" key="11">
    <source>
        <dbReference type="SAM" id="MobiDB-lite"/>
    </source>
</evidence>
<keyword evidence="3" id="KW-0165">Cleavage on pair of basic residues</keyword>
<dbReference type="InterPro" id="IPR008979">
    <property type="entry name" value="Galactose-bd-like_sf"/>
</dbReference>
<feature type="compositionally biased region" description="Polar residues" evidence="11">
    <location>
        <begin position="568"/>
        <end position="583"/>
    </location>
</feature>
<evidence type="ECO:0000256" key="2">
    <source>
        <dbReference type="ARBA" id="ARBA00022670"/>
    </source>
</evidence>
<dbReference type="GO" id="GO:0000139">
    <property type="term" value="C:Golgi membrane"/>
    <property type="evidence" value="ECO:0007669"/>
    <property type="project" value="TreeGrafter"/>
</dbReference>
<dbReference type="AlphaFoldDB" id="A0A401S2F3"/>
<dbReference type="GO" id="GO:0005802">
    <property type="term" value="C:trans-Golgi network"/>
    <property type="evidence" value="ECO:0007669"/>
    <property type="project" value="TreeGrafter"/>
</dbReference>